<feature type="domain" description="ABC transmembrane type-1" evidence="10">
    <location>
        <begin position="18"/>
        <end position="294"/>
    </location>
</feature>
<dbReference type="PROSITE" id="PS00211">
    <property type="entry name" value="ABC_TRANSPORTER_1"/>
    <property type="match status" value="1"/>
</dbReference>
<dbReference type="GO" id="GO:0140359">
    <property type="term" value="F:ABC-type transporter activity"/>
    <property type="evidence" value="ECO:0007669"/>
    <property type="project" value="InterPro"/>
</dbReference>
<reference evidence="11 12" key="1">
    <citation type="submission" date="2016-10" db="EMBL/GenBank/DDBJ databases">
        <title>Genome sequence of Streptomyces gilvigriseus MUSC 26.</title>
        <authorList>
            <person name="Lee L.-H."/>
            <person name="Ser H.-L."/>
        </authorList>
    </citation>
    <scope>NUCLEOTIDE SEQUENCE [LARGE SCALE GENOMIC DNA]</scope>
    <source>
        <strain evidence="11 12">MUSC 26</strain>
    </source>
</reference>
<keyword evidence="12" id="KW-1185">Reference proteome</keyword>
<dbReference type="GO" id="GO:0016887">
    <property type="term" value="F:ATP hydrolysis activity"/>
    <property type="evidence" value="ECO:0007669"/>
    <property type="project" value="InterPro"/>
</dbReference>
<organism evidence="11 12">
    <name type="scientific">Mangrovactinospora gilvigrisea</name>
    <dbReference type="NCBI Taxonomy" id="1428644"/>
    <lineage>
        <taxon>Bacteria</taxon>
        <taxon>Bacillati</taxon>
        <taxon>Actinomycetota</taxon>
        <taxon>Actinomycetes</taxon>
        <taxon>Kitasatosporales</taxon>
        <taxon>Streptomycetaceae</taxon>
        <taxon>Mangrovactinospora</taxon>
    </lineage>
</organism>
<dbReference type="STRING" id="1428644.BIV57_00535"/>
<evidence type="ECO:0000256" key="6">
    <source>
        <dbReference type="ARBA" id="ARBA00023136"/>
    </source>
</evidence>
<name>A0A1J7BL38_9ACTN</name>
<accession>A0A1J7BL38</accession>
<feature type="domain" description="ABC transporter" evidence="9">
    <location>
        <begin position="329"/>
        <end position="574"/>
    </location>
</feature>
<dbReference type="SMART" id="SM00382">
    <property type="entry name" value="AAA"/>
    <property type="match status" value="1"/>
</dbReference>
<dbReference type="EMBL" id="MLCF01000002">
    <property type="protein sequence ID" value="OIV39366.1"/>
    <property type="molecule type" value="Genomic_DNA"/>
</dbReference>
<dbReference type="PANTHER" id="PTHR24221">
    <property type="entry name" value="ATP-BINDING CASSETTE SUB-FAMILY B"/>
    <property type="match status" value="1"/>
</dbReference>
<evidence type="ECO:0008006" key="13">
    <source>
        <dbReference type="Google" id="ProtNLM"/>
    </source>
</evidence>
<dbReference type="InterPro" id="IPR003439">
    <property type="entry name" value="ABC_transporter-like_ATP-bd"/>
</dbReference>
<comment type="subcellular location">
    <subcellularLocation>
        <location evidence="1">Cell membrane</location>
        <topology evidence="1">Multi-pass membrane protein</topology>
    </subcellularLocation>
</comment>
<keyword evidence="6 7" id="KW-0472">Membrane</keyword>
<keyword evidence="3" id="KW-0547">Nucleotide-binding</keyword>
<evidence type="ECO:0000313" key="12">
    <source>
        <dbReference type="Proteomes" id="UP000243342"/>
    </source>
</evidence>
<dbReference type="PROSITE" id="PS50929">
    <property type="entry name" value="ABC_TM1F"/>
    <property type="match status" value="1"/>
</dbReference>
<evidence type="ECO:0000256" key="4">
    <source>
        <dbReference type="ARBA" id="ARBA00022840"/>
    </source>
</evidence>
<sequence>MLALPFRAAPLMATTQSALMVAQALAALGQAFGVKVLVDAVTGDGSTSLAFALLIAATCATLLFEVAGTALWATLNERMDSYIQQRVLTLTTAVPHIAHHERPDLADRISMIRGNLGELQNSVTFVVDGLNMLVSGIAVLAVLTTVHPLVLLLLVLAGLRVWASGRGARGILTATEKSQAKTRLAGQLEEIAAAPRYATEVRVSGLAATLLDRILTLRAEARRETERAAARGLALRLATGLAYGLAYGGILTFIMNRAIHGHGSVGDAALVLLLSVQLEGLAQGVAGQARGMAGTLRVVAHLMWLTEYSGQEQAHIAHGSPPASLHRGIELRGVTFAYPGAATPTLRDINLTLPAGSVIALVGENGAGKSTLVKLLCGLYPPTAGEILIDGQRLTDIAPDAWRTRVTAVFQDAVRYKLPVTDAVGIGLLDDRQDIQAVHAALHRVDAERMIDSLPRGLETRLGKGFAGAVDLSGGQWQRLALARSAMRRDPLLRVLDEPTSAIDPESEVALVRQYTRGDIQGSANGVTVLITHRLSSVHLADLIVVLDNGRIAEVGAQQDLIEGSGIFAELFDLQTAAYRTGEPG</sequence>
<dbReference type="Proteomes" id="UP000243342">
    <property type="component" value="Unassembled WGS sequence"/>
</dbReference>
<protein>
    <recommendedName>
        <fullName evidence="13">ABC transporter ATP-binding protein</fullName>
    </recommendedName>
</protein>
<dbReference type="GO" id="GO:0005886">
    <property type="term" value="C:plasma membrane"/>
    <property type="evidence" value="ECO:0007669"/>
    <property type="project" value="UniProtKB-SubCell"/>
</dbReference>
<feature type="transmembrane region" description="Helical" evidence="7">
    <location>
        <begin position="233"/>
        <end position="255"/>
    </location>
</feature>
<evidence type="ECO:0000256" key="2">
    <source>
        <dbReference type="ARBA" id="ARBA00022692"/>
    </source>
</evidence>
<dbReference type="PANTHER" id="PTHR24221:SF654">
    <property type="entry name" value="ATP-BINDING CASSETTE SUB-FAMILY B MEMBER 6"/>
    <property type="match status" value="1"/>
</dbReference>
<dbReference type="Gene3D" id="3.40.50.300">
    <property type="entry name" value="P-loop containing nucleotide triphosphate hydrolases"/>
    <property type="match status" value="1"/>
</dbReference>
<dbReference type="InterPro" id="IPR011527">
    <property type="entry name" value="ABC1_TM_dom"/>
</dbReference>
<keyword evidence="5 7" id="KW-1133">Transmembrane helix</keyword>
<dbReference type="GO" id="GO:0034040">
    <property type="term" value="F:ATPase-coupled lipid transmembrane transporter activity"/>
    <property type="evidence" value="ECO:0007669"/>
    <property type="project" value="TreeGrafter"/>
</dbReference>
<dbReference type="Gene3D" id="1.20.1560.10">
    <property type="entry name" value="ABC transporter type 1, transmembrane domain"/>
    <property type="match status" value="1"/>
</dbReference>
<keyword evidence="8" id="KW-0732">Signal</keyword>
<dbReference type="InterPro" id="IPR027417">
    <property type="entry name" value="P-loop_NTPase"/>
</dbReference>
<evidence type="ECO:0000259" key="10">
    <source>
        <dbReference type="PROSITE" id="PS50929"/>
    </source>
</evidence>
<feature type="transmembrane region" description="Helical" evidence="7">
    <location>
        <begin position="49"/>
        <end position="75"/>
    </location>
</feature>
<comment type="caution">
    <text evidence="11">The sequence shown here is derived from an EMBL/GenBank/DDBJ whole genome shotgun (WGS) entry which is preliminary data.</text>
</comment>
<dbReference type="SUPFAM" id="SSF90123">
    <property type="entry name" value="ABC transporter transmembrane region"/>
    <property type="match status" value="1"/>
</dbReference>
<dbReference type="Pfam" id="PF00005">
    <property type="entry name" value="ABC_tran"/>
    <property type="match status" value="1"/>
</dbReference>
<keyword evidence="4" id="KW-0067">ATP-binding</keyword>
<evidence type="ECO:0000256" key="5">
    <source>
        <dbReference type="ARBA" id="ARBA00022989"/>
    </source>
</evidence>
<gene>
    <name evidence="11" type="ORF">BIV57_00535</name>
</gene>
<dbReference type="InterPro" id="IPR036640">
    <property type="entry name" value="ABC1_TM_sf"/>
</dbReference>
<evidence type="ECO:0000256" key="1">
    <source>
        <dbReference type="ARBA" id="ARBA00004651"/>
    </source>
</evidence>
<dbReference type="InterPro" id="IPR039421">
    <property type="entry name" value="Type_1_exporter"/>
</dbReference>
<proteinExistence type="predicted"/>
<dbReference type="SUPFAM" id="SSF52540">
    <property type="entry name" value="P-loop containing nucleoside triphosphate hydrolases"/>
    <property type="match status" value="1"/>
</dbReference>
<feature type="transmembrane region" description="Helical" evidence="7">
    <location>
        <begin position="146"/>
        <end position="163"/>
    </location>
</feature>
<evidence type="ECO:0000256" key="8">
    <source>
        <dbReference type="SAM" id="SignalP"/>
    </source>
</evidence>
<dbReference type="AlphaFoldDB" id="A0A1J7BL38"/>
<evidence type="ECO:0000256" key="7">
    <source>
        <dbReference type="SAM" id="Phobius"/>
    </source>
</evidence>
<feature type="signal peptide" evidence="8">
    <location>
        <begin position="1"/>
        <end position="26"/>
    </location>
</feature>
<dbReference type="PROSITE" id="PS50893">
    <property type="entry name" value="ABC_TRANSPORTER_2"/>
    <property type="match status" value="1"/>
</dbReference>
<dbReference type="InterPro" id="IPR017871">
    <property type="entry name" value="ABC_transporter-like_CS"/>
</dbReference>
<evidence type="ECO:0000259" key="9">
    <source>
        <dbReference type="PROSITE" id="PS50893"/>
    </source>
</evidence>
<dbReference type="GO" id="GO:0005524">
    <property type="term" value="F:ATP binding"/>
    <property type="evidence" value="ECO:0007669"/>
    <property type="project" value="UniProtKB-KW"/>
</dbReference>
<dbReference type="CDD" id="cd03228">
    <property type="entry name" value="ABCC_MRP_Like"/>
    <property type="match status" value="1"/>
</dbReference>
<feature type="chain" id="PRO_5009643455" description="ABC transporter ATP-binding protein" evidence="8">
    <location>
        <begin position="27"/>
        <end position="585"/>
    </location>
</feature>
<evidence type="ECO:0000256" key="3">
    <source>
        <dbReference type="ARBA" id="ARBA00022741"/>
    </source>
</evidence>
<dbReference type="InterPro" id="IPR003593">
    <property type="entry name" value="AAA+_ATPase"/>
</dbReference>
<keyword evidence="2 7" id="KW-0812">Transmembrane</keyword>
<evidence type="ECO:0000313" key="11">
    <source>
        <dbReference type="EMBL" id="OIV39366.1"/>
    </source>
</evidence>